<evidence type="ECO:0000313" key="3">
    <source>
        <dbReference type="Proteomes" id="UP000263486"/>
    </source>
</evidence>
<reference evidence="2 3" key="1">
    <citation type="submission" date="2018-08" db="EMBL/GenBank/DDBJ databases">
        <title>Draft genome sequence of Psychrilyobacter sp. strain SD5 isolated from Black Sea water.</title>
        <authorList>
            <person name="Yadav S."/>
            <person name="Villanueva L."/>
            <person name="Damste J.S.S."/>
        </authorList>
    </citation>
    <scope>NUCLEOTIDE SEQUENCE [LARGE SCALE GENOMIC DNA]</scope>
    <source>
        <strain evidence="2 3">SD5</strain>
    </source>
</reference>
<feature type="transmembrane region" description="Helical" evidence="1">
    <location>
        <begin position="12"/>
        <end position="31"/>
    </location>
</feature>
<keyword evidence="1" id="KW-0812">Transmembrane</keyword>
<evidence type="ECO:0000313" key="2">
    <source>
        <dbReference type="EMBL" id="REI40316.1"/>
    </source>
</evidence>
<proteinExistence type="predicted"/>
<protein>
    <recommendedName>
        <fullName evidence="4">Autotransporter translocation and assembly factor TamB</fullName>
    </recommendedName>
</protein>
<keyword evidence="1" id="KW-1133">Transmembrane helix</keyword>
<dbReference type="RefSeq" id="WP_114642993.1">
    <property type="nucleotide sequence ID" value="NZ_JAACIO010000015.1"/>
</dbReference>
<accession>A0ABX9KF84</accession>
<keyword evidence="3" id="KW-1185">Reference proteome</keyword>
<name>A0ABX9KF84_9FUSO</name>
<evidence type="ECO:0008006" key="4">
    <source>
        <dbReference type="Google" id="ProtNLM"/>
    </source>
</evidence>
<dbReference type="EMBL" id="QUAJ01000021">
    <property type="protein sequence ID" value="REI40316.1"/>
    <property type="molecule type" value="Genomic_DNA"/>
</dbReference>
<dbReference type="Proteomes" id="UP000263486">
    <property type="component" value="Unassembled WGS sequence"/>
</dbReference>
<evidence type="ECO:0000256" key="1">
    <source>
        <dbReference type="SAM" id="Phobius"/>
    </source>
</evidence>
<gene>
    <name evidence="2" type="ORF">DYH56_11365</name>
</gene>
<sequence length="1487" mass="168564">MKRLIIKYRKSFIASSVLVLMLMTVPLYITVKDNFDRIVDMSLKYFLADISHTTSDLSTFGLIVVDDAVLKDDKGITILYAPKLILRYSIKDLLRGKITEISAEDPYLYIAVDKNRGINIVDIFAGGSSGTGGKAGTGVPIDIITVTNARLLFQDNYYENPINMFVENVEGYVSFDDTHGIDLRFYNTAGDEMVDYSFTNYEKDYSMTIKLKNGSIDQDLMQYAYVDEYTTYLGGKADLDLTIDSDGLWGDAYLSAATFHTSAYEGVATDIHGGVEFLGSRIKLKLDGKMGEKDVNFSLEYRPDGLEMDVTARDLNKEDIKKVTLLGDTLKKKLDDLGDFNISYLRLKFSFDEEFNLTLDNYLRLDTLDIKGTEVKDLKGSIVLFKDQVKLKDLRFFLDYDGLEGYTLLNGSYENDILDLNFNILNRKSPLKLKELSGDFKYDLNAEKIDYTLSSDILKIGGNVDLGKKTFGISSIGTKDVEIKYRDEYYSTKNNVKVIYDYANKNLILGQGEVEIKEKKSLRSLVLNFTNNGNRIYFNKINLFYNELQLSANGYLDIDNLSYNFDYIGKNLKVENFISIDDLETGVDFDGTFIGKKKFFTLISNLDSKNGRYGVSYKDIRGRLRVVNNDELGVDFDGYLGELSYNDVEFKDFKVGLNYKDGVFKVLEVRNNLLTIAGDYNIINQTLDFDYKIRGIKENKVKLLEKYGIRMDLEEVDGSLQGDLGNYKINFYSTNAWIQYEDLPKIYLKGGIRFYDQNIYFDGFKVGENNISGYYDVPSKEFRLKVNLLENNLAEYYGDVNLKYRLTGEVVLWGTPDNINGVFKTFADNVYLRGRKLPNIKMISTYKGGDLDKVGKSGHMDINDVIIYSDSGDKLLGGRGWIDLSQNKLSFKLKDILDIEKLREYSNIQDINGKLNTEINIDGAFNDLKYDFKIDSETILIDGNKFENLKVDIRGDLKELTLKELSLSYHDNKLTSQGKVDFTDFDYSLNIKSNEIDLSFLNIFSFSEYINQIKGIATIDVEINSKNNYGEFKIKDLSAEMPKYGIFIDKVNTQVVLDKKLVKIDYFQGKINNGDIKMEGYLKIPEFKGIEREESQLSNLDYRLNLILDNMDYSYQDKINLVLSSDAVFAKNKVTGDFIINSGEILGIPDVEDTEVSSIASQIKEKKVIKKSKELGSDFEIKTVEDEGPSIDIDINLKTKNPIKLKISKLTYTSIVENIYGDLNIDGNLKLKNKEISYNGIVSIDDGSVVLNNNLFYLSTATAKFVKTEAESVSFHPIVVLNANSTIANEDVYININGEYPDLQIQMSTGSGLSPDEIGSLLTFHNVSDEKNTGVVVKDVLDREISAKLFSPISAEIANVLKIEKFQISSDLVAYEYEGGTYKDTGSLGLGASVEAENPIYKDKLYWKAEARWGASKYYDNVTEYDFALDHRITKNLSWGGGVGKIPEGRARTGDTLINYHIDLSWRKKYKNLEQIILNIFLLGGEE</sequence>
<organism evidence="2 3">
    <name type="scientific">Psychrilyobacter piezotolerans</name>
    <dbReference type="NCBI Taxonomy" id="2293438"/>
    <lineage>
        <taxon>Bacteria</taxon>
        <taxon>Fusobacteriati</taxon>
        <taxon>Fusobacteriota</taxon>
        <taxon>Fusobacteriia</taxon>
        <taxon>Fusobacteriales</taxon>
        <taxon>Fusobacteriaceae</taxon>
        <taxon>Psychrilyobacter</taxon>
    </lineage>
</organism>
<keyword evidence="1" id="KW-0472">Membrane</keyword>
<comment type="caution">
    <text evidence="2">The sequence shown here is derived from an EMBL/GenBank/DDBJ whole genome shotgun (WGS) entry which is preliminary data.</text>
</comment>